<keyword evidence="2" id="KW-0830">Ubiquinone</keyword>
<dbReference type="PANTHER" id="PTHR43591">
    <property type="entry name" value="METHYLTRANSFERASE"/>
    <property type="match status" value="1"/>
</dbReference>
<organism evidence="2 3">
    <name type="scientific">Roseofilum reptotaenium AO1-A</name>
    <dbReference type="NCBI Taxonomy" id="1925591"/>
    <lineage>
        <taxon>Bacteria</taxon>
        <taxon>Bacillati</taxon>
        <taxon>Cyanobacteriota</taxon>
        <taxon>Cyanophyceae</taxon>
        <taxon>Desertifilales</taxon>
        <taxon>Desertifilaceae</taxon>
        <taxon>Roseofilum</taxon>
    </lineage>
</organism>
<dbReference type="InterPro" id="IPR029063">
    <property type="entry name" value="SAM-dependent_MTases_sf"/>
</dbReference>
<dbReference type="STRING" id="1925591.BI308_22955"/>
<evidence type="ECO:0000259" key="1">
    <source>
        <dbReference type="Pfam" id="PF08241"/>
    </source>
</evidence>
<dbReference type="AlphaFoldDB" id="A0A1L9QKM8"/>
<reference evidence="2" key="1">
    <citation type="submission" date="2016-10" db="EMBL/GenBank/DDBJ databases">
        <title>CRISPR-Cas defence system in Roseofilum reptotaenium: evidence of a bacteriophage-cyanobacterium arms race in the coral black band disease.</title>
        <authorList>
            <person name="Buerger P."/>
            <person name="Wood-Charlson E.M."/>
            <person name="Weynberg K.D."/>
            <person name="Willis B."/>
            <person name="Van Oppen M.J."/>
        </authorList>
    </citation>
    <scope>NUCLEOTIDE SEQUENCE [LARGE SCALE GENOMIC DNA]</scope>
    <source>
        <strain evidence="2">AO1-A</strain>
    </source>
</reference>
<dbReference type="EMBL" id="MLAW01000060">
    <property type="protein sequence ID" value="OJJ17360.1"/>
    <property type="molecule type" value="Genomic_DNA"/>
</dbReference>
<dbReference type="GO" id="GO:0008757">
    <property type="term" value="F:S-adenosylmethionine-dependent methyltransferase activity"/>
    <property type="evidence" value="ECO:0007669"/>
    <property type="project" value="InterPro"/>
</dbReference>
<accession>A0A1L9QKM8</accession>
<dbReference type="Proteomes" id="UP000183940">
    <property type="component" value="Unassembled WGS sequence"/>
</dbReference>
<name>A0A1L9QKM8_9CYAN</name>
<feature type="domain" description="Methyltransferase type 11" evidence="1">
    <location>
        <begin position="84"/>
        <end position="181"/>
    </location>
</feature>
<dbReference type="Pfam" id="PF08241">
    <property type="entry name" value="Methyltransf_11"/>
    <property type="match status" value="1"/>
</dbReference>
<evidence type="ECO:0000313" key="3">
    <source>
        <dbReference type="Proteomes" id="UP000183940"/>
    </source>
</evidence>
<keyword evidence="3" id="KW-1185">Reference proteome</keyword>
<protein>
    <submittedName>
        <fullName evidence="2">Ubiquinone/menaquinone biosynthesis protein</fullName>
    </submittedName>
</protein>
<comment type="caution">
    <text evidence="2">The sequence shown here is derived from an EMBL/GenBank/DDBJ whole genome shotgun (WGS) entry which is preliminary data.</text>
</comment>
<proteinExistence type="predicted"/>
<evidence type="ECO:0000313" key="2">
    <source>
        <dbReference type="EMBL" id="OJJ17360.1"/>
    </source>
</evidence>
<dbReference type="PANTHER" id="PTHR43591:SF110">
    <property type="entry name" value="RHODANESE DOMAIN-CONTAINING PROTEIN"/>
    <property type="match status" value="1"/>
</dbReference>
<dbReference type="Gene3D" id="3.40.50.150">
    <property type="entry name" value="Vaccinia Virus protein VP39"/>
    <property type="match status" value="1"/>
</dbReference>
<gene>
    <name evidence="2" type="ORF">BI308_22955</name>
</gene>
<dbReference type="CDD" id="cd02440">
    <property type="entry name" value="AdoMet_MTases"/>
    <property type="match status" value="1"/>
</dbReference>
<dbReference type="SUPFAM" id="SSF53335">
    <property type="entry name" value="S-adenosyl-L-methionine-dependent methyltransferases"/>
    <property type="match status" value="1"/>
</dbReference>
<sequence>MVSQTSQVTTTNDPSSFDAIKEAHKLSGEAEDLKEYYDQWCRNYDRDVQNEEYCGPEYIAAYFDLLPKKLGKFLNLRDPEIQILDSGCGTGLVGVALHRRGYKNIDGFDISPGMVEAAAKTDCYRKLEGGTACDLTQRIKYYADNQYDASISCGVFTLGHVPPTAVEEMIRFTKPGGLVVVSTRKSYYDSTNFQEVCDRLQAEKKVKLVSSIIDGPYIAEEGAHYWAFEVL</sequence>
<dbReference type="InterPro" id="IPR013216">
    <property type="entry name" value="Methyltransf_11"/>
</dbReference>